<gene>
    <name evidence="2" type="ORF">UW92_C0005G0007</name>
</gene>
<evidence type="ECO:0000313" key="3">
    <source>
        <dbReference type="Proteomes" id="UP000033966"/>
    </source>
</evidence>
<protein>
    <recommendedName>
        <fullName evidence="1">N-acetyltransferase domain-containing protein</fullName>
    </recommendedName>
</protein>
<dbReference type="AlphaFoldDB" id="A0A0G1L8B2"/>
<dbReference type="InterPro" id="IPR016181">
    <property type="entry name" value="Acyl_CoA_acyltransferase"/>
</dbReference>
<evidence type="ECO:0000313" key="2">
    <source>
        <dbReference type="EMBL" id="KKT92160.1"/>
    </source>
</evidence>
<dbReference type="SUPFAM" id="SSF55729">
    <property type="entry name" value="Acyl-CoA N-acyltransferases (Nat)"/>
    <property type="match status" value="1"/>
</dbReference>
<proteinExistence type="predicted"/>
<dbReference type="Gene3D" id="3.40.630.30">
    <property type="match status" value="1"/>
</dbReference>
<dbReference type="InterPro" id="IPR000182">
    <property type="entry name" value="GNAT_dom"/>
</dbReference>
<sequence length="175" mass="20756">MNMKNEINMENVPLPEKYERFEAETKTLTADELEDTIYRGERLPQDKRFLDEEKGGVFKYFDLNKLIERKMYKRELFYPVAEFGGEIVGLGELERKPDKESAYWMTFLSVDPEYRGKGCASQLMKEVFRFAKERGFAIESSRYSPEGWKKLKPIQNRLAKEYGVRFIDSEEKMID</sequence>
<dbReference type="Pfam" id="PF00583">
    <property type="entry name" value="Acetyltransf_1"/>
    <property type="match status" value="1"/>
</dbReference>
<feature type="domain" description="N-acetyltransferase" evidence="1">
    <location>
        <begin position="28"/>
        <end position="175"/>
    </location>
</feature>
<dbReference type="GO" id="GO:0016747">
    <property type="term" value="F:acyltransferase activity, transferring groups other than amino-acyl groups"/>
    <property type="evidence" value="ECO:0007669"/>
    <property type="project" value="InterPro"/>
</dbReference>
<dbReference type="EMBL" id="LCKF01000005">
    <property type="protein sequence ID" value="KKT92160.1"/>
    <property type="molecule type" value="Genomic_DNA"/>
</dbReference>
<accession>A0A0G1L8B2</accession>
<organism evidence="2 3">
    <name type="scientific">Candidatus Jorgensenbacteria bacterium GW2011_GWA2_45_13</name>
    <dbReference type="NCBI Taxonomy" id="1618662"/>
    <lineage>
        <taxon>Bacteria</taxon>
        <taxon>Candidatus Joergenseniibacteriota</taxon>
    </lineage>
</organism>
<dbReference type="PROSITE" id="PS51186">
    <property type="entry name" value="GNAT"/>
    <property type="match status" value="1"/>
</dbReference>
<dbReference type="Proteomes" id="UP000033966">
    <property type="component" value="Unassembled WGS sequence"/>
</dbReference>
<name>A0A0G1L8B2_9BACT</name>
<evidence type="ECO:0000259" key="1">
    <source>
        <dbReference type="PROSITE" id="PS51186"/>
    </source>
</evidence>
<comment type="caution">
    <text evidence="2">The sequence shown here is derived from an EMBL/GenBank/DDBJ whole genome shotgun (WGS) entry which is preliminary data.</text>
</comment>
<reference evidence="2 3" key="1">
    <citation type="journal article" date="2015" name="Nature">
        <title>rRNA introns, odd ribosomes, and small enigmatic genomes across a large radiation of phyla.</title>
        <authorList>
            <person name="Brown C.T."/>
            <person name="Hug L.A."/>
            <person name="Thomas B.C."/>
            <person name="Sharon I."/>
            <person name="Castelle C.J."/>
            <person name="Singh A."/>
            <person name="Wilkins M.J."/>
            <person name="Williams K.H."/>
            <person name="Banfield J.F."/>
        </authorList>
    </citation>
    <scope>NUCLEOTIDE SEQUENCE [LARGE SCALE GENOMIC DNA]</scope>
</reference>
<dbReference type="CDD" id="cd04301">
    <property type="entry name" value="NAT_SF"/>
    <property type="match status" value="1"/>
</dbReference>